<organism evidence="4 5">
    <name type="scientific">Heligmosomoides polygyrus</name>
    <name type="common">Parasitic roundworm</name>
    <dbReference type="NCBI Taxonomy" id="6339"/>
    <lineage>
        <taxon>Eukaryota</taxon>
        <taxon>Metazoa</taxon>
        <taxon>Ecdysozoa</taxon>
        <taxon>Nematoda</taxon>
        <taxon>Chromadorea</taxon>
        <taxon>Rhabditida</taxon>
        <taxon>Rhabditina</taxon>
        <taxon>Rhabditomorpha</taxon>
        <taxon>Strongyloidea</taxon>
        <taxon>Heligmosomidae</taxon>
        <taxon>Heligmosomoides</taxon>
    </lineage>
</organism>
<evidence type="ECO:0000313" key="4">
    <source>
        <dbReference type="Proteomes" id="UP000050761"/>
    </source>
</evidence>
<dbReference type="GO" id="GO:0005739">
    <property type="term" value="C:mitochondrion"/>
    <property type="evidence" value="ECO:0007669"/>
    <property type="project" value="TreeGrafter"/>
</dbReference>
<name>A0A183GL09_HELPZ</name>
<dbReference type="WBParaSite" id="HPBE_0002337901-mRNA-1">
    <property type="protein sequence ID" value="HPBE_0002337901-mRNA-1"/>
    <property type="gene ID" value="HPBE_0002337901"/>
</dbReference>
<gene>
    <name evidence="3" type="ORF">HPBE_LOCUS23378</name>
</gene>
<protein>
    <submittedName>
        <fullName evidence="5">Iso_dh domain-containing protein</fullName>
    </submittedName>
</protein>
<keyword evidence="4" id="KW-1185">Reference proteome</keyword>
<comment type="similarity">
    <text evidence="1">Belongs to the isocitrate and isopropylmalate dehydrogenases family.</text>
</comment>
<reference evidence="3 4" key="1">
    <citation type="submission" date="2018-11" db="EMBL/GenBank/DDBJ databases">
        <authorList>
            <consortium name="Pathogen Informatics"/>
        </authorList>
    </citation>
    <scope>NUCLEOTIDE SEQUENCE [LARGE SCALE GENOMIC DNA]</scope>
</reference>
<accession>A0A3P8E2G5</accession>
<dbReference type="SUPFAM" id="SSF53659">
    <property type="entry name" value="Isocitrate/Isopropylmalate dehydrogenase-like"/>
    <property type="match status" value="1"/>
</dbReference>
<dbReference type="AlphaFoldDB" id="A0A183GL09"/>
<evidence type="ECO:0000256" key="1">
    <source>
        <dbReference type="ARBA" id="ARBA00007769"/>
    </source>
</evidence>
<reference evidence="5" key="2">
    <citation type="submission" date="2019-09" db="UniProtKB">
        <authorList>
            <consortium name="WormBaseParasite"/>
        </authorList>
    </citation>
    <scope>IDENTIFICATION</scope>
</reference>
<feature type="compositionally biased region" description="Low complexity" evidence="2">
    <location>
        <begin position="19"/>
        <end position="31"/>
    </location>
</feature>
<dbReference type="GO" id="GO:0006102">
    <property type="term" value="P:isocitrate metabolic process"/>
    <property type="evidence" value="ECO:0007669"/>
    <property type="project" value="TreeGrafter"/>
</dbReference>
<dbReference type="PANTHER" id="PTHR11835:SF74">
    <property type="entry name" value="ISOCITRATE DEHYDROGENASE [NAD] SUBUNIT, MITOCHONDRIAL"/>
    <property type="match status" value="1"/>
</dbReference>
<evidence type="ECO:0000313" key="3">
    <source>
        <dbReference type="EMBL" id="VDP38415.1"/>
    </source>
</evidence>
<dbReference type="Gene3D" id="3.40.718.10">
    <property type="entry name" value="Isopropylmalate Dehydrogenase"/>
    <property type="match status" value="1"/>
</dbReference>
<dbReference type="OrthoDB" id="10261637at2759"/>
<dbReference type="GO" id="GO:0006099">
    <property type="term" value="P:tricarboxylic acid cycle"/>
    <property type="evidence" value="ECO:0007669"/>
    <property type="project" value="TreeGrafter"/>
</dbReference>
<feature type="region of interest" description="Disordered" evidence="2">
    <location>
        <begin position="1"/>
        <end position="51"/>
    </location>
</feature>
<evidence type="ECO:0000313" key="5">
    <source>
        <dbReference type="WBParaSite" id="HPBE_0002337901-mRNA-1"/>
    </source>
</evidence>
<dbReference type="Proteomes" id="UP000050761">
    <property type="component" value="Unassembled WGS sequence"/>
</dbReference>
<proteinExistence type="inferred from homology"/>
<evidence type="ECO:0000256" key="2">
    <source>
        <dbReference type="SAM" id="MobiDB-lite"/>
    </source>
</evidence>
<sequence>MLSRLTPSAVRSLGRSKARTTSSQSAASVSAIRTHKLPGQRKPTAKYGGRHTVTALPGDGIGPEMVEHIRTIFTYCHAPINFEVVQISSNLIDGDMEGAIMAIERNGVAIKVRFSGDGF</sequence>
<dbReference type="PANTHER" id="PTHR11835">
    <property type="entry name" value="DECARBOXYLATING DEHYDROGENASES-ISOCITRATE, ISOPROPYLMALATE, TARTRATE"/>
    <property type="match status" value="1"/>
</dbReference>
<accession>A0A183GL09</accession>
<dbReference type="EMBL" id="UZAH01034991">
    <property type="protein sequence ID" value="VDP38415.1"/>
    <property type="molecule type" value="Genomic_DNA"/>
</dbReference>